<dbReference type="EMBL" id="VTOW01000001">
    <property type="protein sequence ID" value="NKE69599.1"/>
    <property type="molecule type" value="Genomic_DNA"/>
</dbReference>
<dbReference type="PANTHER" id="PTHR23150:SF19">
    <property type="entry name" value="FORMYLGLYCINE-GENERATING ENZYME"/>
    <property type="match status" value="1"/>
</dbReference>
<feature type="region of interest" description="Disordered" evidence="1">
    <location>
        <begin position="294"/>
        <end position="313"/>
    </location>
</feature>
<gene>
    <name evidence="3" type="ORF">MNODULE_02400</name>
</gene>
<dbReference type="AlphaFoldDB" id="A0A7X6DLW9"/>
<dbReference type="Gene3D" id="3.90.1580.10">
    <property type="entry name" value="paralog of FGE (formylglycine-generating enzyme)"/>
    <property type="match status" value="1"/>
</dbReference>
<dbReference type="PANTHER" id="PTHR23150">
    <property type="entry name" value="SULFATASE MODIFYING FACTOR 1, 2"/>
    <property type="match status" value="1"/>
</dbReference>
<dbReference type="InterPro" id="IPR005532">
    <property type="entry name" value="SUMF_dom"/>
</dbReference>
<organism evidence="3 4">
    <name type="scientific">Candidatus Manganitrophus noduliformans</name>
    <dbReference type="NCBI Taxonomy" id="2606439"/>
    <lineage>
        <taxon>Bacteria</taxon>
        <taxon>Pseudomonadati</taxon>
        <taxon>Nitrospirota</taxon>
        <taxon>Nitrospiria</taxon>
        <taxon>Candidatus Troglogloeales</taxon>
        <taxon>Candidatus Manganitrophaceae</taxon>
        <taxon>Candidatus Manganitrophus</taxon>
    </lineage>
</organism>
<dbReference type="InterPro" id="IPR051043">
    <property type="entry name" value="Sulfatase_Mod_Factor_Kinase"/>
</dbReference>
<accession>A0A7X6DLW9</accession>
<proteinExistence type="predicted"/>
<reference evidence="3 4" key="1">
    <citation type="journal article" date="2020" name="Nature">
        <title>Bacterial chemolithoautotrophy via manganese oxidation.</title>
        <authorList>
            <person name="Yu H."/>
            <person name="Leadbetter J.R."/>
        </authorList>
    </citation>
    <scope>NUCLEOTIDE SEQUENCE [LARGE SCALE GENOMIC DNA]</scope>
    <source>
        <strain evidence="3 4">Mn-1</strain>
    </source>
</reference>
<feature type="domain" description="Sulfatase-modifying factor enzyme-like" evidence="2">
    <location>
        <begin position="67"/>
        <end position="290"/>
    </location>
</feature>
<dbReference type="GO" id="GO:0120147">
    <property type="term" value="F:formylglycine-generating oxidase activity"/>
    <property type="evidence" value="ECO:0007669"/>
    <property type="project" value="TreeGrafter"/>
</dbReference>
<sequence>MKVAGILIGMGILLLVLVLASISRMNTIRSEAKAARARQAPRIVVPAPDPARFNHLRIAKLGRDGAPMVFIRGGTLWRGAKIEGEFDEKPAREVTINAYFIDLYEVTNAQYQQFVEKTNRHRQEVMVFFDDVSVLFQPNHPAVGVSWFDADAYCAWNGKRLPTEVEWEHAARGEEEHPWPWGGDYADGYANARGEDDGFAYTAPVGTFEAGRSPFGLYDMSGNALEWVFDWYDEFYYKDGQVTHPKGPEVGMAKAVRGGSWDNVGSDVRTTKRYAVAPYRKEATIGFRCAMDAPDAPPSPVATTSKETSLKKN</sequence>
<evidence type="ECO:0000256" key="1">
    <source>
        <dbReference type="SAM" id="MobiDB-lite"/>
    </source>
</evidence>
<dbReference type="Proteomes" id="UP000534783">
    <property type="component" value="Unassembled WGS sequence"/>
</dbReference>
<name>A0A7X6DLW9_9BACT</name>
<keyword evidence="4" id="KW-1185">Reference proteome</keyword>
<comment type="caution">
    <text evidence="3">The sequence shown here is derived from an EMBL/GenBank/DDBJ whole genome shotgun (WGS) entry which is preliminary data.</text>
</comment>
<dbReference type="InterPro" id="IPR042095">
    <property type="entry name" value="SUMF_sf"/>
</dbReference>
<evidence type="ECO:0000313" key="3">
    <source>
        <dbReference type="EMBL" id="NKE69599.1"/>
    </source>
</evidence>
<dbReference type="InterPro" id="IPR016187">
    <property type="entry name" value="CTDL_fold"/>
</dbReference>
<dbReference type="RefSeq" id="WP_168057892.1">
    <property type="nucleotide sequence ID" value="NZ_VTOW01000001.1"/>
</dbReference>
<dbReference type="SUPFAM" id="SSF56436">
    <property type="entry name" value="C-type lectin-like"/>
    <property type="match status" value="1"/>
</dbReference>
<dbReference type="Pfam" id="PF03781">
    <property type="entry name" value="FGE-sulfatase"/>
    <property type="match status" value="1"/>
</dbReference>
<evidence type="ECO:0000313" key="4">
    <source>
        <dbReference type="Proteomes" id="UP000534783"/>
    </source>
</evidence>
<evidence type="ECO:0000259" key="2">
    <source>
        <dbReference type="Pfam" id="PF03781"/>
    </source>
</evidence>
<protein>
    <submittedName>
        <fullName evidence="3">Formylglycine-generating enzyme family protein</fullName>
    </submittedName>
</protein>